<dbReference type="EMBL" id="CP093345">
    <property type="protein sequence ID" value="WOG91677.1"/>
    <property type="molecule type" value="Genomic_DNA"/>
</dbReference>
<accession>A0AAF0WLB8</accession>
<reference evidence="1" key="1">
    <citation type="journal article" date="2016" name="Nat. Genet.">
        <title>A high-quality carrot genome assembly provides new insights into carotenoid accumulation and asterid genome evolution.</title>
        <authorList>
            <person name="Iorizzo M."/>
            <person name="Ellison S."/>
            <person name="Senalik D."/>
            <person name="Zeng P."/>
            <person name="Satapoomin P."/>
            <person name="Huang J."/>
            <person name="Bowman M."/>
            <person name="Iovene M."/>
            <person name="Sanseverino W."/>
            <person name="Cavagnaro P."/>
            <person name="Yildiz M."/>
            <person name="Macko-Podgorni A."/>
            <person name="Moranska E."/>
            <person name="Grzebelus E."/>
            <person name="Grzebelus D."/>
            <person name="Ashrafi H."/>
            <person name="Zheng Z."/>
            <person name="Cheng S."/>
            <person name="Spooner D."/>
            <person name="Van Deynze A."/>
            <person name="Simon P."/>
        </authorList>
    </citation>
    <scope>NUCLEOTIDE SEQUENCE</scope>
    <source>
        <tissue evidence="1">Leaf</tissue>
    </source>
</reference>
<dbReference type="AlphaFoldDB" id="A0AAF0WLB8"/>
<dbReference type="PANTHER" id="PTHR35104:SF13">
    <property type="entry name" value="OS03G0807000 PROTEIN"/>
    <property type="match status" value="1"/>
</dbReference>
<sequence length="83" mass="9318">MVFNSPIIVTVAKVSANACQYIACNPQILNSDQVLHLIFCFPFQQFRRFTLCLCSVFCCPARNVFVSDSDSDSDSEPYDSHSD</sequence>
<name>A0AAF0WLB8_DAUCS</name>
<dbReference type="Proteomes" id="UP000077755">
    <property type="component" value="Chromosome 3"/>
</dbReference>
<evidence type="ECO:0000313" key="1">
    <source>
        <dbReference type="EMBL" id="WOG91677.1"/>
    </source>
</evidence>
<protein>
    <submittedName>
        <fullName evidence="1">Uncharacterized protein</fullName>
    </submittedName>
</protein>
<evidence type="ECO:0000313" key="2">
    <source>
        <dbReference type="Proteomes" id="UP000077755"/>
    </source>
</evidence>
<keyword evidence="2" id="KW-1185">Reference proteome</keyword>
<reference evidence="1" key="2">
    <citation type="submission" date="2022-03" db="EMBL/GenBank/DDBJ databases">
        <title>Draft title - Genomic analysis of global carrot germplasm unveils the trajectory of domestication and the origin of high carotenoid orange carrot.</title>
        <authorList>
            <person name="Iorizzo M."/>
            <person name="Ellison S."/>
            <person name="Senalik D."/>
            <person name="Macko-Podgorni A."/>
            <person name="Grzebelus D."/>
            <person name="Bostan H."/>
            <person name="Rolling W."/>
            <person name="Curaba J."/>
            <person name="Simon P."/>
        </authorList>
    </citation>
    <scope>NUCLEOTIDE SEQUENCE</scope>
    <source>
        <tissue evidence="1">Leaf</tissue>
    </source>
</reference>
<organism evidence="1 2">
    <name type="scientific">Daucus carota subsp. sativus</name>
    <name type="common">Carrot</name>
    <dbReference type="NCBI Taxonomy" id="79200"/>
    <lineage>
        <taxon>Eukaryota</taxon>
        <taxon>Viridiplantae</taxon>
        <taxon>Streptophyta</taxon>
        <taxon>Embryophyta</taxon>
        <taxon>Tracheophyta</taxon>
        <taxon>Spermatophyta</taxon>
        <taxon>Magnoliopsida</taxon>
        <taxon>eudicotyledons</taxon>
        <taxon>Gunneridae</taxon>
        <taxon>Pentapetalae</taxon>
        <taxon>asterids</taxon>
        <taxon>campanulids</taxon>
        <taxon>Apiales</taxon>
        <taxon>Apiaceae</taxon>
        <taxon>Apioideae</taxon>
        <taxon>Scandiceae</taxon>
        <taxon>Daucinae</taxon>
        <taxon>Daucus</taxon>
        <taxon>Daucus sect. Daucus</taxon>
    </lineage>
</organism>
<proteinExistence type="predicted"/>
<gene>
    <name evidence="1" type="ORF">DCAR_0310927</name>
</gene>
<dbReference type="PANTHER" id="PTHR35104">
    <property type="entry name" value="OS03G0807000 PROTEIN"/>
    <property type="match status" value="1"/>
</dbReference>